<dbReference type="Pfam" id="PF13472">
    <property type="entry name" value="Lipase_GDSL_2"/>
    <property type="match status" value="1"/>
</dbReference>
<dbReference type="PANTHER" id="PTHR30383:SF24">
    <property type="entry name" value="THIOESTERASE 1_PROTEASE 1_LYSOPHOSPHOLIPASE L1"/>
    <property type="match status" value="1"/>
</dbReference>
<name>A0A255YWL9_9SPHN</name>
<dbReference type="RefSeq" id="WP_094472764.1">
    <property type="nucleotide sequence ID" value="NZ_NOXT01000078.1"/>
</dbReference>
<dbReference type="Gene3D" id="3.40.50.1110">
    <property type="entry name" value="SGNH hydrolase"/>
    <property type="match status" value="1"/>
</dbReference>
<organism evidence="3 4">
    <name type="scientific">Sandarakinorhabdus cyanobacteriorum</name>
    <dbReference type="NCBI Taxonomy" id="1981098"/>
    <lineage>
        <taxon>Bacteria</taxon>
        <taxon>Pseudomonadati</taxon>
        <taxon>Pseudomonadota</taxon>
        <taxon>Alphaproteobacteria</taxon>
        <taxon>Sphingomonadales</taxon>
        <taxon>Sphingosinicellaceae</taxon>
        <taxon>Sandarakinorhabdus</taxon>
    </lineage>
</organism>
<dbReference type="PROSITE" id="PS01098">
    <property type="entry name" value="LIPASE_GDSL_SER"/>
    <property type="match status" value="1"/>
</dbReference>
<reference evidence="3 4" key="1">
    <citation type="submission" date="2017-07" db="EMBL/GenBank/DDBJ databases">
        <title>Sandarakinorhabdus cyanobacteriorum sp. nov., a novel bacterium isolated from cyanobacterial aggregates in a eutrophic lake.</title>
        <authorList>
            <person name="Cai H."/>
        </authorList>
    </citation>
    <scope>NUCLEOTIDE SEQUENCE [LARGE SCALE GENOMIC DNA]</scope>
    <source>
        <strain evidence="3 4">TH057</strain>
    </source>
</reference>
<dbReference type="InterPro" id="IPR013830">
    <property type="entry name" value="SGNH_hydro"/>
</dbReference>
<dbReference type="CDD" id="cd01822">
    <property type="entry name" value="Lysophospholipase_L1_like"/>
    <property type="match status" value="1"/>
</dbReference>
<dbReference type="EMBL" id="NOXT01000078">
    <property type="protein sequence ID" value="OYQ33055.1"/>
    <property type="molecule type" value="Genomic_DNA"/>
</dbReference>
<dbReference type="PANTHER" id="PTHR30383">
    <property type="entry name" value="THIOESTERASE 1/PROTEASE 1/LYSOPHOSPHOLIPASE L1"/>
    <property type="match status" value="1"/>
</dbReference>
<comment type="caution">
    <text evidence="3">The sequence shown here is derived from an EMBL/GenBank/DDBJ whole genome shotgun (WGS) entry which is preliminary data.</text>
</comment>
<protein>
    <submittedName>
        <fullName evidence="3">Arylesterase</fullName>
    </submittedName>
</protein>
<keyword evidence="1" id="KW-0732">Signal</keyword>
<feature type="domain" description="SGNH hydrolase-type esterase" evidence="2">
    <location>
        <begin position="23"/>
        <end position="186"/>
    </location>
</feature>
<keyword evidence="4" id="KW-1185">Reference proteome</keyword>
<dbReference type="OrthoDB" id="9786188at2"/>
<dbReference type="GO" id="GO:0004622">
    <property type="term" value="F:phosphatidylcholine lysophospholipase activity"/>
    <property type="evidence" value="ECO:0007669"/>
    <property type="project" value="TreeGrafter"/>
</dbReference>
<dbReference type="SUPFAM" id="SSF52266">
    <property type="entry name" value="SGNH hydrolase"/>
    <property type="match status" value="1"/>
</dbReference>
<evidence type="ECO:0000313" key="3">
    <source>
        <dbReference type="EMBL" id="OYQ33055.1"/>
    </source>
</evidence>
<gene>
    <name evidence="3" type="ORF">CHU93_03425</name>
</gene>
<accession>A0A255YWL9</accession>
<evidence type="ECO:0000259" key="2">
    <source>
        <dbReference type="Pfam" id="PF13472"/>
    </source>
</evidence>
<sequence length="204" mass="21275">MAAMIIAAFVSQAAVAKPLVVLAFGDSLTAGYQLPPGQGFAPQLEKALKAKGRDVTVVGAGVSGDTSTQGRARIGWVLAGMKQKPDLVVLELGANDMLRGQPPRVAKQNLDAMVKAFKAKGARVLVAGMRANPTLGKAYVTEFEALFPAVAKANGVALYPFFLDGVAAQKGLQLADGMHPNAKGVAVMVNRILPAVERELAQIK</sequence>
<dbReference type="InterPro" id="IPR008265">
    <property type="entry name" value="Lipase_GDSL_AS"/>
</dbReference>
<feature type="signal peptide" evidence="1">
    <location>
        <begin position="1"/>
        <end position="16"/>
    </location>
</feature>
<dbReference type="InterPro" id="IPR036514">
    <property type="entry name" value="SGNH_hydro_sf"/>
</dbReference>
<evidence type="ECO:0000313" key="4">
    <source>
        <dbReference type="Proteomes" id="UP000216991"/>
    </source>
</evidence>
<dbReference type="InterPro" id="IPR051532">
    <property type="entry name" value="Ester_Hydrolysis_Enzymes"/>
</dbReference>
<dbReference type="AlphaFoldDB" id="A0A255YWL9"/>
<feature type="chain" id="PRO_5013055814" evidence="1">
    <location>
        <begin position="17"/>
        <end position="204"/>
    </location>
</feature>
<proteinExistence type="predicted"/>
<dbReference type="GO" id="GO:0006629">
    <property type="term" value="P:lipid metabolic process"/>
    <property type="evidence" value="ECO:0007669"/>
    <property type="project" value="InterPro"/>
</dbReference>
<evidence type="ECO:0000256" key="1">
    <source>
        <dbReference type="SAM" id="SignalP"/>
    </source>
</evidence>
<dbReference type="Proteomes" id="UP000216991">
    <property type="component" value="Unassembled WGS sequence"/>
</dbReference>